<dbReference type="Pfam" id="PF00854">
    <property type="entry name" value="PTR2"/>
    <property type="match status" value="2"/>
</dbReference>
<organism evidence="11 12">
    <name type="scientific">Thalassotalea psychrophila</name>
    <dbReference type="NCBI Taxonomy" id="3065647"/>
    <lineage>
        <taxon>Bacteria</taxon>
        <taxon>Pseudomonadati</taxon>
        <taxon>Pseudomonadota</taxon>
        <taxon>Gammaproteobacteria</taxon>
        <taxon>Alteromonadales</taxon>
        <taxon>Colwelliaceae</taxon>
        <taxon>Thalassotalea</taxon>
    </lineage>
</organism>
<evidence type="ECO:0000313" key="12">
    <source>
        <dbReference type="Proteomes" id="UP001258994"/>
    </source>
</evidence>
<dbReference type="InterPro" id="IPR005279">
    <property type="entry name" value="Dipep/tripep_permease"/>
</dbReference>
<keyword evidence="2 8" id="KW-0813">Transport</keyword>
<evidence type="ECO:0000256" key="5">
    <source>
        <dbReference type="ARBA" id="ARBA00022856"/>
    </source>
</evidence>
<keyword evidence="5" id="KW-0571">Peptide transport</keyword>
<evidence type="ECO:0000259" key="10">
    <source>
        <dbReference type="PROSITE" id="PS50850"/>
    </source>
</evidence>
<keyword evidence="5" id="KW-0653">Protein transport</keyword>
<sequence length="497" mass="54587">MSNSNVGPNAGNMFGHPKGLFLLFGTEMWERMSYYGMRGIFVLYLVAMAGNFGWDMAYFGIDAAAEGAEKAFQTALQSKALGILGIYAFFVYVTPVLGGWMADNVWGQRKSIIVGGLLMMVGQFSLGMPHSFIPGMEETFLWIGLIFLILGNGFFKPNISTMVGDLYEEGDKRRDAAFTIFYMGINLGSILGYLVVGTIGEKINYQYGFLVAGFGMLLGVLLQLALSNKYLGNIGVEPSAKQLKGESAASNAPLTSEERDRVKVILIMSFFTIIFWLGFEQAAGSMNLFAKYRTDLVFFGWEMPASWLQTVNPIFVIILAPIFAAMWLKMGAAEPNSPKKFAMGMFFLGLGFISMVMAALQIGDSETVKAHVIWLVLAYLFHTMGELCLSPIGLSMVTKLAPLKYTSLLMGMWFFFSGVGNYLAAWVGQMVGETGPLQAFSGVAIMAFLAGICLWLLSDRLVDWMHGAEDSHPQNMDEKLAEEIAVTGTHEGISEKH</sequence>
<feature type="transmembrane region" description="Helical" evidence="9">
    <location>
        <begin position="372"/>
        <end position="394"/>
    </location>
</feature>
<feature type="transmembrane region" description="Helical" evidence="9">
    <location>
        <begin position="205"/>
        <end position="226"/>
    </location>
</feature>
<dbReference type="InterPro" id="IPR050171">
    <property type="entry name" value="MFS_Transporters"/>
</dbReference>
<feature type="transmembrane region" description="Helical" evidence="9">
    <location>
        <begin position="310"/>
        <end position="329"/>
    </location>
</feature>
<evidence type="ECO:0000256" key="8">
    <source>
        <dbReference type="RuleBase" id="RU003755"/>
    </source>
</evidence>
<feature type="transmembrane region" description="Helical" evidence="9">
    <location>
        <begin position="139"/>
        <end position="155"/>
    </location>
</feature>
<dbReference type="InterPro" id="IPR020846">
    <property type="entry name" value="MFS_dom"/>
</dbReference>
<comment type="similarity">
    <text evidence="8">Belongs to the major facilitator superfamily. Proton-dependent oligopeptide transporter (POT/PTR) (TC 2.A.17) family.</text>
</comment>
<evidence type="ECO:0000256" key="1">
    <source>
        <dbReference type="ARBA" id="ARBA00004651"/>
    </source>
</evidence>
<feature type="transmembrane region" description="Helical" evidence="9">
    <location>
        <begin position="341"/>
        <end position="360"/>
    </location>
</feature>
<dbReference type="PANTHER" id="PTHR23517">
    <property type="entry name" value="RESISTANCE PROTEIN MDTM, PUTATIVE-RELATED-RELATED"/>
    <property type="match status" value="1"/>
</dbReference>
<dbReference type="InterPro" id="IPR000109">
    <property type="entry name" value="POT_fam"/>
</dbReference>
<dbReference type="CDD" id="cd17346">
    <property type="entry name" value="MFS_DtpA_like"/>
    <property type="match status" value="1"/>
</dbReference>
<dbReference type="Proteomes" id="UP001258994">
    <property type="component" value="Chromosome"/>
</dbReference>
<feature type="transmembrane region" description="Helical" evidence="9">
    <location>
        <begin position="176"/>
        <end position="199"/>
    </location>
</feature>
<dbReference type="InterPro" id="IPR036259">
    <property type="entry name" value="MFS_trans_sf"/>
</dbReference>
<proteinExistence type="inferred from homology"/>
<keyword evidence="7 9" id="KW-0472">Membrane</keyword>
<accession>A0ABY9TR57</accession>
<gene>
    <name evidence="11" type="ORF">RGQ13_14455</name>
</gene>
<evidence type="ECO:0000313" key="11">
    <source>
        <dbReference type="EMBL" id="WNC71317.1"/>
    </source>
</evidence>
<evidence type="ECO:0000256" key="2">
    <source>
        <dbReference type="ARBA" id="ARBA00022448"/>
    </source>
</evidence>
<feature type="transmembrane region" description="Helical" evidence="9">
    <location>
        <begin position="81"/>
        <end position="100"/>
    </location>
</feature>
<evidence type="ECO:0000256" key="4">
    <source>
        <dbReference type="ARBA" id="ARBA00022692"/>
    </source>
</evidence>
<feature type="transmembrane region" description="Helical" evidence="9">
    <location>
        <begin position="439"/>
        <end position="457"/>
    </location>
</feature>
<feature type="transmembrane region" description="Helical" evidence="9">
    <location>
        <begin position="41"/>
        <end position="61"/>
    </location>
</feature>
<evidence type="ECO:0000256" key="7">
    <source>
        <dbReference type="ARBA" id="ARBA00023136"/>
    </source>
</evidence>
<feature type="domain" description="Major facilitator superfamily (MFS) profile" evidence="10">
    <location>
        <begin position="41"/>
        <end position="462"/>
    </location>
</feature>
<reference evidence="12" key="1">
    <citation type="submission" date="2023-09" db="EMBL/GenBank/DDBJ databases">
        <authorList>
            <person name="Li S."/>
            <person name="Li X."/>
            <person name="Zhang C."/>
            <person name="Zhao Z."/>
        </authorList>
    </citation>
    <scope>NUCLEOTIDE SEQUENCE [LARGE SCALE GENOMIC DNA]</scope>
    <source>
        <strain evidence="12">SQ149</strain>
    </source>
</reference>
<feature type="transmembrane region" description="Helical" evidence="9">
    <location>
        <begin position="112"/>
        <end position="133"/>
    </location>
</feature>
<dbReference type="PROSITE" id="PS50850">
    <property type="entry name" value="MFS"/>
    <property type="match status" value="1"/>
</dbReference>
<evidence type="ECO:0000256" key="3">
    <source>
        <dbReference type="ARBA" id="ARBA00022475"/>
    </source>
</evidence>
<dbReference type="InterPro" id="IPR018456">
    <property type="entry name" value="PTR2_symporter_CS"/>
</dbReference>
<dbReference type="Gene3D" id="1.20.1250.20">
    <property type="entry name" value="MFS general substrate transporter like domains"/>
    <property type="match status" value="2"/>
</dbReference>
<dbReference type="PROSITE" id="PS01023">
    <property type="entry name" value="PTR2_2"/>
    <property type="match status" value="1"/>
</dbReference>
<feature type="transmembrane region" description="Helical" evidence="9">
    <location>
        <begin position="406"/>
        <end position="427"/>
    </location>
</feature>
<dbReference type="SUPFAM" id="SSF103473">
    <property type="entry name" value="MFS general substrate transporter"/>
    <property type="match status" value="1"/>
</dbReference>
<dbReference type="NCBIfam" id="TIGR00924">
    <property type="entry name" value="yjdL_sub1_fam"/>
    <property type="match status" value="2"/>
</dbReference>
<dbReference type="EMBL" id="CP134145">
    <property type="protein sequence ID" value="WNC71317.1"/>
    <property type="molecule type" value="Genomic_DNA"/>
</dbReference>
<name>A0ABY9TR57_9GAMM</name>
<keyword evidence="6 9" id="KW-1133">Transmembrane helix</keyword>
<evidence type="ECO:0000256" key="9">
    <source>
        <dbReference type="SAM" id="Phobius"/>
    </source>
</evidence>
<dbReference type="PANTHER" id="PTHR23517:SF15">
    <property type="entry name" value="PROTON-DEPENDENT OLIGOPEPTIDE FAMILY TRANSPORT PROTEIN"/>
    <property type="match status" value="1"/>
</dbReference>
<keyword evidence="3" id="KW-1003">Cell membrane</keyword>
<protein>
    <submittedName>
        <fullName evidence="11">Peptide MFS transporter</fullName>
    </submittedName>
</protein>
<dbReference type="RefSeq" id="WP_348390452.1">
    <property type="nucleotide sequence ID" value="NZ_CP134145.1"/>
</dbReference>
<evidence type="ECO:0000256" key="6">
    <source>
        <dbReference type="ARBA" id="ARBA00022989"/>
    </source>
</evidence>
<comment type="subcellular location">
    <subcellularLocation>
        <location evidence="1">Cell membrane</location>
        <topology evidence="1">Multi-pass membrane protein</topology>
    </subcellularLocation>
    <subcellularLocation>
        <location evidence="8">Membrane</location>
        <topology evidence="8">Multi-pass membrane protein</topology>
    </subcellularLocation>
</comment>
<keyword evidence="4 8" id="KW-0812">Transmembrane</keyword>
<keyword evidence="12" id="KW-1185">Reference proteome</keyword>
<feature type="transmembrane region" description="Helical" evidence="9">
    <location>
        <begin position="264"/>
        <end position="290"/>
    </location>
</feature>